<gene>
    <name evidence="3" type="ORF">R3P38DRAFT_165518</name>
</gene>
<dbReference type="EMBL" id="JAWWNJ010000011">
    <property type="protein sequence ID" value="KAK7044483.1"/>
    <property type="molecule type" value="Genomic_DNA"/>
</dbReference>
<evidence type="ECO:0000256" key="1">
    <source>
        <dbReference type="SAM" id="MobiDB-lite"/>
    </source>
</evidence>
<feature type="transmembrane region" description="Helical" evidence="2">
    <location>
        <begin position="44"/>
        <end position="69"/>
    </location>
</feature>
<organism evidence="3 4">
    <name type="scientific">Favolaschia claudopus</name>
    <dbReference type="NCBI Taxonomy" id="2862362"/>
    <lineage>
        <taxon>Eukaryota</taxon>
        <taxon>Fungi</taxon>
        <taxon>Dikarya</taxon>
        <taxon>Basidiomycota</taxon>
        <taxon>Agaricomycotina</taxon>
        <taxon>Agaricomycetes</taxon>
        <taxon>Agaricomycetidae</taxon>
        <taxon>Agaricales</taxon>
        <taxon>Marasmiineae</taxon>
        <taxon>Mycenaceae</taxon>
        <taxon>Favolaschia</taxon>
    </lineage>
</organism>
<feature type="region of interest" description="Disordered" evidence="1">
    <location>
        <begin position="76"/>
        <end position="109"/>
    </location>
</feature>
<evidence type="ECO:0000313" key="4">
    <source>
        <dbReference type="Proteomes" id="UP001362999"/>
    </source>
</evidence>
<evidence type="ECO:0000313" key="3">
    <source>
        <dbReference type="EMBL" id="KAK7044483.1"/>
    </source>
</evidence>
<evidence type="ECO:0008006" key="5">
    <source>
        <dbReference type="Google" id="ProtNLM"/>
    </source>
</evidence>
<evidence type="ECO:0000256" key="2">
    <source>
        <dbReference type="SAM" id="Phobius"/>
    </source>
</evidence>
<name>A0AAW0CWD5_9AGAR</name>
<keyword evidence="2" id="KW-0472">Membrane</keyword>
<keyword evidence="4" id="KW-1185">Reference proteome</keyword>
<feature type="compositionally biased region" description="Basic and acidic residues" evidence="1">
    <location>
        <begin position="155"/>
        <end position="166"/>
    </location>
</feature>
<dbReference type="AlphaFoldDB" id="A0AAW0CWD5"/>
<keyword evidence="2" id="KW-1133">Transmembrane helix</keyword>
<reference evidence="3 4" key="1">
    <citation type="journal article" date="2024" name="J Genomics">
        <title>Draft genome sequencing and assembly of Favolaschia claudopus CIRM-BRFM 2984 isolated from oak limbs.</title>
        <authorList>
            <person name="Navarro D."/>
            <person name="Drula E."/>
            <person name="Chaduli D."/>
            <person name="Cazenave R."/>
            <person name="Ahrendt S."/>
            <person name="Wang J."/>
            <person name="Lipzen A."/>
            <person name="Daum C."/>
            <person name="Barry K."/>
            <person name="Grigoriev I.V."/>
            <person name="Favel A."/>
            <person name="Rosso M.N."/>
            <person name="Martin F."/>
        </authorList>
    </citation>
    <scope>NUCLEOTIDE SEQUENCE [LARGE SCALE GENOMIC DNA]</scope>
    <source>
        <strain evidence="3 4">CIRM-BRFM 2984</strain>
    </source>
</reference>
<proteinExistence type="predicted"/>
<accession>A0AAW0CWD5</accession>
<feature type="region of interest" description="Disordered" evidence="1">
    <location>
        <begin position="145"/>
        <end position="166"/>
    </location>
</feature>
<keyword evidence="2" id="KW-0812">Transmembrane</keyword>
<sequence>MAPTPATPISVLPPVGNYPYFPTNSSFATPTSNPFYSSTSFSSAVIDALLIISIIVAFVGISSTIYCCTRNRNRNRAQRAQNAAAKPNSESEDHYASGQKSAADDDEVFPVKHMDLAAPESTTNEILLPELPKVWRFVGRPNAAMDAPDPGFEESPWKTEKSQTPS</sequence>
<dbReference type="Proteomes" id="UP001362999">
    <property type="component" value="Unassembled WGS sequence"/>
</dbReference>
<protein>
    <recommendedName>
        <fullName evidence="5">Transmembrane protein</fullName>
    </recommendedName>
</protein>
<comment type="caution">
    <text evidence="3">The sequence shown here is derived from an EMBL/GenBank/DDBJ whole genome shotgun (WGS) entry which is preliminary data.</text>
</comment>